<evidence type="ECO:0000313" key="1">
    <source>
        <dbReference type="EMBL" id="XDI97836.1"/>
    </source>
</evidence>
<organism evidence="1">
    <name type="scientific">Pakpunavirus sp</name>
    <dbReference type="NCBI Taxonomy" id="2833053"/>
    <lineage>
        <taxon>Viruses</taxon>
        <taxon>Duplodnaviria</taxon>
        <taxon>Heunggongvirae</taxon>
        <taxon>Uroviricota</taxon>
        <taxon>Caudoviricetes</taxon>
        <taxon>Vandenendeviridae</taxon>
        <taxon>Skurskavirinae</taxon>
        <taxon>Pakpunavirus</taxon>
    </lineage>
</organism>
<accession>A0AB39BZ34</accession>
<dbReference type="EMBL" id="PP986815">
    <property type="protein sequence ID" value="XDI97836.1"/>
    <property type="molecule type" value="Genomic_DNA"/>
</dbReference>
<proteinExistence type="predicted"/>
<sequence length="54" mass="6077">MATTVNFYEDDCPACQARKQTEHVIDIFVADVMRDGGQARTILQGRETEEDEDG</sequence>
<reference evidence="1" key="1">
    <citation type="submission" date="2024-06" db="EMBL/GenBank/DDBJ databases">
        <authorList>
            <person name="Agudelo-Romero P."/>
            <person name="Caparros-Martin J.A."/>
            <person name="Sharma A."/>
            <person name="Saladie M."/>
            <person name="Stick S.M."/>
            <person name="O'Gara F."/>
        </authorList>
    </citation>
    <scope>NUCLEOTIDE SEQUENCE</scope>
    <source>
        <strain evidence="1">VContig1</strain>
    </source>
</reference>
<name>A0AB39BZ34_9CAUD</name>
<protein>
    <submittedName>
        <fullName evidence="1">Uncharacterized protein</fullName>
    </submittedName>
</protein>